<dbReference type="EMBL" id="QDEB01016200">
    <property type="protein sequence ID" value="RZC41533.1"/>
    <property type="molecule type" value="Genomic_DNA"/>
</dbReference>
<dbReference type="InterPro" id="IPR009382">
    <property type="entry name" value="Coleoptericin"/>
</dbReference>
<accession>A0A482WAI8</accession>
<evidence type="ECO:0000256" key="1">
    <source>
        <dbReference type="SAM" id="MobiDB-lite"/>
    </source>
</evidence>
<dbReference type="AlphaFoldDB" id="A0A482WAI8"/>
<reference evidence="3 4" key="1">
    <citation type="submission" date="2017-03" db="EMBL/GenBank/DDBJ databases">
        <title>Genome of the blue death feigning beetle - Asbolus verrucosus.</title>
        <authorList>
            <person name="Rider S.D."/>
        </authorList>
    </citation>
    <scope>NUCLEOTIDE SEQUENCE [LARGE SCALE GENOMIC DNA]</scope>
    <source>
        <strain evidence="3">Butters</strain>
        <tissue evidence="3">Head and leg muscle</tissue>
    </source>
</reference>
<comment type="caution">
    <text evidence="3">The sequence shown here is derived from an EMBL/GenBank/DDBJ whole genome shotgun (WGS) entry which is preliminary data.</text>
</comment>
<keyword evidence="4" id="KW-1185">Reference proteome</keyword>
<proteinExistence type="predicted"/>
<dbReference type="Pfam" id="PF06286">
    <property type="entry name" value="Coleoptericin"/>
    <property type="match status" value="1"/>
</dbReference>
<name>A0A482WAI8_ASBVE</name>
<dbReference type="OrthoDB" id="6755415at2759"/>
<sequence length="127" mass="14214">MIKFGFYFVLVALVAYASAIPAEYLEEYQYDPEDVYEVYSPAEIVYELQRSRRSLQPGAPGVPMPNQQNGGWSVNPNVAGDGRGNTKATINVEHKGKDHDFHAGWGKVIRGPNKAKPTWNVGGKFRW</sequence>
<feature type="compositionally biased region" description="Polar residues" evidence="1">
    <location>
        <begin position="65"/>
        <end position="76"/>
    </location>
</feature>
<evidence type="ECO:0000256" key="2">
    <source>
        <dbReference type="SAM" id="SignalP"/>
    </source>
</evidence>
<evidence type="ECO:0000313" key="4">
    <source>
        <dbReference type="Proteomes" id="UP000292052"/>
    </source>
</evidence>
<dbReference type="Proteomes" id="UP000292052">
    <property type="component" value="Unassembled WGS sequence"/>
</dbReference>
<dbReference type="GO" id="GO:0005576">
    <property type="term" value="C:extracellular region"/>
    <property type="evidence" value="ECO:0007669"/>
    <property type="project" value="InterPro"/>
</dbReference>
<gene>
    <name evidence="3" type="ORF">BDFB_014644</name>
</gene>
<keyword evidence="2" id="KW-0732">Signal</keyword>
<dbReference type="GO" id="GO:0042742">
    <property type="term" value="P:defense response to bacterium"/>
    <property type="evidence" value="ECO:0007669"/>
    <property type="project" value="InterPro"/>
</dbReference>
<feature type="signal peptide" evidence="2">
    <location>
        <begin position="1"/>
        <end position="19"/>
    </location>
</feature>
<organism evidence="3 4">
    <name type="scientific">Asbolus verrucosus</name>
    <name type="common">Desert ironclad beetle</name>
    <dbReference type="NCBI Taxonomy" id="1661398"/>
    <lineage>
        <taxon>Eukaryota</taxon>
        <taxon>Metazoa</taxon>
        <taxon>Ecdysozoa</taxon>
        <taxon>Arthropoda</taxon>
        <taxon>Hexapoda</taxon>
        <taxon>Insecta</taxon>
        <taxon>Pterygota</taxon>
        <taxon>Neoptera</taxon>
        <taxon>Endopterygota</taxon>
        <taxon>Coleoptera</taxon>
        <taxon>Polyphaga</taxon>
        <taxon>Cucujiformia</taxon>
        <taxon>Tenebrionidae</taxon>
        <taxon>Pimeliinae</taxon>
        <taxon>Asbolus</taxon>
    </lineage>
</organism>
<evidence type="ECO:0000313" key="3">
    <source>
        <dbReference type="EMBL" id="RZC41533.1"/>
    </source>
</evidence>
<feature type="chain" id="PRO_5019740567" evidence="2">
    <location>
        <begin position="20"/>
        <end position="127"/>
    </location>
</feature>
<feature type="region of interest" description="Disordered" evidence="1">
    <location>
        <begin position="55"/>
        <end position="93"/>
    </location>
</feature>
<protein>
    <submittedName>
        <fullName evidence="3">Coleoptericin domain containing protein</fullName>
    </submittedName>
</protein>